<reference evidence="1 2" key="1">
    <citation type="journal article" date="2017" name="BMC Microbiol.">
        <title>Comparative genomics of Enterococcus spp. isolated from bovine feces.</title>
        <authorList>
            <person name="Beukers A.G."/>
            <person name="Zaheer R."/>
            <person name="Goji N."/>
            <person name="Amoako K.K."/>
            <person name="Chaves A.V."/>
            <person name="Ward M.P."/>
            <person name="McAllister T.A."/>
        </authorList>
    </citation>
    <scope>NUCLEOTIDE SEQUENCE [LARGE SCALE GENOMIC DNA]</scope>
    <source>
        <strain evidence="1 2">F1129D 143</strain>
    </source>
</reference>
<dbReference type="RefSeq" id="WP_241546261.1">
    <property type="nucleotide sequence ID" value="NZ_MJEA01000017.1"/>
</dbReference>
<evidence type="ECO:0000313" key="1">
    <source>
        <dbReference type="EMBL" id="OQO68411.1"/>
    </source>
</evidence>
<dbReference type="Proteomes" id="UP000192477">
    <property type="component" value="Unassembled WGS sequence"/>
</dbReference>
<dbReference type="EMBL" id="MJEA01000017">
    <property type="protein sequence ID" value="OQO68411.1"/>
    <property type="molecule type" value="Genomic_DNA"/>
</dbReference>
<proteinExistence type="predicted"/>
<protein>
    <submittedName>
        <fullName evidence="1">Uncharacterized protein</fullName>
    </submittedName>
</protein>
<name>A0A1V8YPB6_9ENTE</name>
<gene>
    <name evidence="1" type="ORF">BH747_12070</name>
</gene>
<dbReference type="STRING" id="112904.BH747_12070"/>
<accession>A0A1V8YPB6</accession>
<sequence length="120" mass="14027">MNLTRQGKNFYRQRMMQIVKGRSMDELSKQEMIAVRKISKLIGADTMGESHPLPKMKIEEFTYEKYQELIELGYLSMDIREALGISSSAFLKWKYENFPKDALKKMQKKRKVQKAGGTVE</sequence>
<dbReference type="AlphaFoldDB" id="A0A1V8YPB6"/>
<comment type="caution">
    <text evidence="1">The sequence shown here is derived from an EMBL/GenBank/DDBJ whole genome shotgun (WGS) entry which is preliminary data.</text>
</comment>
<evidence type="ECO:0000313" key="2">
    <source>
        <dbReference type="Proteomes" id="UP000192477"/>
    </source>
</evidence>
<organism evidence="1 2">
    <name type="scientific">Enterococcus villorum</name>
    <dbReference type="NCBI Taxonomy" id="112904"/>
    <lineage>
        <taxon>Bacteria</taxon>
        <taxon>Bacillati</taxon>
        <taxon>Bacillota</taxon>
        <taxon>Bacilli</taxon>
        <taxon>Lactobacillales</taxon>
        <taxon>Enterococcaceae</taxon>
        <taxon>Enterococcus</taxon>
    </lineage>
</organism>